<evidence type="ECO:0000256" key="6">
    <source>
        <dbReference type="ARBA" id="ARBA00023242"/>
    </source>
</evidence>
<gene>
    <name evidence="9" type="ORF">MANES_17G031100v8</name>
</gene>
<dbReference type="InterPro" id="IPR045239">
    <property type="entry name" value="bHLH95_bHLH"/>
</dbReference>
<evidence type="ECO:0000259" key="8">
    <source>
        <dbReference type="PROSITE" id="PS50888"/>
    </source>
</evidence>
<comment type="subunit">
    <text evidence="2">Homodimer.</text>
</comment>
<dbReference type="InterPro" id="IPR045843">
    <property type="entry name" value="IND-like"/>
</dbReference>
<keyword evidence="4" id="KW-0238">DNA-binding</keyword>
<dbReference type="InterPro" id="IPR011598">
    <property type="entry name" value="bHLH_dom"/>
</dbReference>
<feature type="region of interest" description="Disordered" evidence="7">
    <location>
        <begin position="72"/>
        <end position="91"/>
    </location>
</feature>
<dbReference type="FunFam" id="4.10.280.10:FF:000032">
    <property type="entry name" value="Transcription factor bHLH123 family"/>
    <property type="match status" value="1"/>
</dbReference>
<name>A0A2C9U4H3_MANES</name>
<evidence type="ECO:0000256" key="4">
    <source>
        <dbReference type="ARBA" id="ARBA00023125"/>
    </source>
</evidence>
<proteinExistence type="predicted"/>
<feature type="domain" description="BHLH" evidence="8">
    <location>
        <begin position="355"/>
        <end position="404"/>
    </location>
</feature>
<evidence type="ECO:0000313" key="9">
    <source>
        <dbReference type="EMBL" id="OAY24630.1"/>
    </source>
</evidence>
<reference evidence="10" key="1">
    <citation type="journal article" date="2016" name="Nat. Biotechnol.">
        <title>Sequencing wild and cultivated cassava and related species reveals extensive interspecific hybridization and genetic diversity.</title>
        <authorList>
            <person name="Bredeson J.V."/>
            <person name="Lyons J.B."/>
            <person name="Prochnik S.E."/>
            <person name="Wu G.A."/>
            <person name="Ha C.M."/>
            <person name="Edsinger-Gonzales E."/>
            <person name="Grimwood J."/>
            <person name="Schmutz J."/>
            <person name="Rabbi I.Y."/>
            <person name="Egesi C."/>
            <person name="Nauluvula P."/>
            <person name="Lebot V."/>
            <person name="Ndunguru J."/>
            <person name="Mkamilo G."/>
            <person name="Bart R.S."/>
            <person name="Setter T.L."/>
            <person name="Gleadow R.M."/>
            <person name="Kulakow P."/>
            <person name="Ferguson M.E."/>
            <person name="Rounsley S."/>
            <person name="Rokhsar D.S."/>
        </authorList>
    </citation>
    <scope>NUCLEOTIDE SEQUENCE [LARGE SCALE GENOMIC DNA]</scope>
    <source>
        <strain evidence="10">cv. AM560-2</strain>
    </source>
</reference>
<sequence length="475" mass="52246">MAEEFQTGICGGNWWSLSKSVFMGGGGSSPCSTGINATDMGNYGSWMVTDVVDMKSRSCKLHNINTANSLSPDASLLLPDSQKPHHTDSDSAATSIFMDSTLQMMGFGISSSSSSSSSDWTQTLLRRNGRAESYNSILQEEMNSSQVQKDWSSPKNFTGTGEDSSINAFKEINQDFSLEQQRLNSPMNTSENATATTCQGLSTGFSMGSPSYGYPSTLIQSLFDPDPQPQQSLFNNRTINYSSPPNYGTILNELSPCWPKLAPFLKPSLPKQQQQPACGGLHFSNNTPFWNASATALNDIRPSFLPSPQPQFLVPTFDEKPNCFNLTTKTNNEEVRDSGSFVKKGSEPAFKRPRIETPTPLPTFKVRKEKLGDRITALQQLVSPFGKTDTASVLHEAIEYIKFLHDQVNVLSTPYLKNGNRQHHKVGEKLKDEEGSLKQDLKSRGLCLVPISSTFPVSNETTADFWTPTFGGTFR</sequence>
<dbReference type="PANTHER" id="PTHR16223">
    <property type="entry name" value="TRANSCRIPTION FACTOR BHLH83-RELATED"/>
    <property type="match status" value="1"/>
</dbReference>
<keyword evidence="10" id="KW-1185">Reference proteome</keyword>
<dbReference type="OrthoDB" id="673975at2759"/>
<protein>
    <recommendedName>
        <fullName evidence="8">BHLH domain-containing protein</fullName>
    </recommendedName>
</protein>
<dbReference type="AlphaFoldDB" id="A0A2C9U4H3"/>
<dbReference type="GO" id="GO:0000978">
    <property type="term" value="F:RNA polymerase II cis-regulatory region sequence-specific DNA binding"/>
    <property type="evidence" value="ECO:0000318"/>
    <property type="project" value="GO_Central"/>
</dbReference>
<accession>A0A2C9U4H3</accession>
<comment type="caution">
    <text evidence="9">The sequence shown here is derived from an EMBL/GenBank/DDBJ whole genome shotgun (WGS) entry which is preliminary data.</text>
</comment>
<keyword evidence="3" id="KW-0805">Transcription regulation</keyword>
<dbReference type="Gramene" id="Manes.17G031100.1.v8.1">
    <property type="protein sequence ID" value="Manes.17G031100.1.v8.1.CDS"/>
    <property type="gene ID" value="Manes.17G031100.v8.1"/>
</dbReference>
<dbReference type="GO" id="GO:0006357">
    <property type="term" value="P:regulation of transcription by RNA polymerase II"/>
    <property type="evidence" value="ECO:0000318"/>
    <property type="project" value="GO_Central"/>
</dbReference>
<organism evidence="9 10">
    <name type="scientific">Manihot esculenta</name>
    <name type="common">Cassava</name>
    <name type="synonym">Jatropha manihot</name>
    <dbReference type="NCBI Taxonomy" id="3983"/>
    <lineage>
        <taxon>Eukaryota</taxon>
        <taxon>Viridiplantae</taxon>
        <taxon>Streptophyta</taxon>
        <taxon>Embryophyta</taxon>
        <taxon>Tracheophyta</taxon>
        <taxon>Spermatophyta</taxon>
        <taxon>Magnoliopsida</taxon>
        <taxon>eudicotyledons</taxon>
        <taxon>Gunneridae</taxon>
        <taxon>Pentapetalae</taxon>
        <taxon>rosids</taxon>
        <taxon>fabids</taxon>
        <taxon>Malpighiales</taxon>
        <taxon>Euphorbiaceae</taxon>
        <taxon>Crotonoideae</taxon>
        <taxon>Manihoteae</taxon>
        <taxon>Manihot</taxon>
    </lineage>
</organism>
<evidence type="ECO:0000313" key="10">
    <source>
        <dbReference type="Proteomes" id="UP000091857"/>
    </source>
</evidence>
<dbReference type="SUPFAM" id="SSF47459">
    <property type="entry name" value="HLH, helix-loop-helix DNA-binding domain"/>
    <property type="match status" value="1"/>
</dbReference>
<dbReference type="EMBL" id="CM004403">
    <property type="protein sequence ID" value="OAY24630.1"/>
    <property type="molecule type" value="Genomic_DNA"/>
</dbReference>
<evidence type="ECO:0000256" key="5">
    <source>
        <dbReference type="ARBA" id="ARBA00023163"/>
    </source>
</evidence>
<feature type="region of interest" description="Disordered" evidence="7">
    <location>
        <begin position="141"/>
        <end position="164"/>
    </location>
</feature>
<dbReference type="OMA" id="NWNQALL"/>
<dbReference type="Gene3D" id="4.10.280.10">
    <property type="entry name" value="Helix-loop-helix DNA-binding domain"/>
    <property type="match status" value="1"/>
</dbReference>
<dbReference type="PANTHER" id="PTHR16223:SF238">
    <property type="entry name" value="TRANSCRIPTION FACTOR BHLH114"/>
    <property type="match status" value="1"/>
</dbReference>
<evidence type="ECO:0000256" key="3">
    <source>
        <dbReference type="ARBA" id="ARBA00023015"/>
    </source>
</evidence>
<dbReference type="STRING" id="3983.A0A2C9U4H3"/>
<evidence type="ECO:0000256" key="1">
    <source>
        <dbReference type="ARBA" id="ARBA00004123"/>
    </source>
</evidence>
<evidence type="ECO:0000256" key="2">
    <source>
        <dbReference type="ARBA" id="ARBA00011738"/>
    </source>
</evidence>
<dbReference type="CDD" id="cd11393">
    <property type="entry name" value="bHLH_AtbHLH_like"/>
    <property type="match status" value="1"/>
</dbReference>
<keyword evidence="6" id="KW-0539">Nucleus</keyword>
<dbReference type="Proteomes" id="UP000091857">
    <property type="component" value="Chromosome 17"/>
</dbReference>
<dbReference type="PROSITE" id="PS50888">
    <property type="entry name" value="BHLH"/>
    <property type="match status" value="1"/>
</dbReference>
<evidence type="ECO:0000256" key="7">
    <source>
        <dbReference type="SAM" id="MobiDB-lite"/>
    </source>
</evidence>
<feature type="compositionally biased region" description="Low complexity" evidence="7">
    <location>
        <begin position="72"/>
        <end position="81"/>
    </location>
</feature>
<dbReference type="GO" id="GO:0005634">
    <property type="term" value="C:nucleus"/>
    <property type="evidence" value="ECO:0000318"/>
    <property type="project" value="GO_Central"/>
</dbReference>
<dbReference type="GO" id="GO:0046983">
    <property type="term" value="F:protein dimerization activity"/>
    <property type="evidence" value="ECO:0007669"/>
    <property type="project" value="InterPro"/>
</dbReference>
<dbReference type="GO" id="GO:0000981">
    <property type="term" value="F:DNA-binding transcription factor activity, RNA polymerase II-specific"/>
    <property type="evidence" value="ECO:0000318"/>
    <property type="project" value="GO_Central"/>
</dbReference>
<comment type="subcellular location">
    <subcellularLocation>
        <location evidence="1">Nucleus</location>
    </subcellularLocation>
</comment>
<dbReference type="InterPro" id="IPR036638">
    <property type="entry name" value="HLH_DNA-bd_sf"/>
</dbReference>
<keyword evidence="5" id="KW-0804">Transcription</keyword>